<dbReference type="AlphaFoldDB" id="A0A955L3C8"/>
<reference evidence="3" key="1">
    <citation type="submission" date="2020-04" db="EMBL/GenBank/DDBJ databases">
        <authorList>
            <person name="Zhang T."/>
        </authorList>
    </citation>
    <scope>NUCLEOTIDE SEQUENCE</scope>
    <source>
        <strain evidence="3">HKST-UBA10</strain>
    </source>
</reference>
<comment type="caution">
    <text evidence="3">The sequence shown here is derived from an EMBL/GenBank/DDBJ whole genome shotgun (WGS) entry which is preliminary data.</text>
</comment>
<organism evidence="3 4">
    <name type="scientific">Candidatus Dojkabacteria bacterium</name>
    <dbReference type="NCBI Taxonomy" id="2099670"/>
    <lineage>
        <taxon>Bacteria</taxon>
        <taxon>Candidatus Dojkabacteria</taxon>
    </lineage>
</organism>
<feature type="transmembrane region" description="Helical" evidence="1">
    <location>
        <begin position="35"/>
        <end position="57"/>
    </location>
</feature>
<dbReference type="GO" id="GO:0016020">
    <property type="term" value="C:membrane"/>
    <property type="evidence" value="ECO:0007669"/>
    <property type="project" value="TreeGrafter"/>
</dbReference>
<dbReference type="GO" id="GO:0008610">
    <property type="term" value="P:lipid biosynthetic process"/>
    <property type="evidence" value="ECO:0007669"/>
    <property type="project" value="UniProtKB-ARBA"/>
</dbReference>
<dbReference type="PANTHER" id="PTHR19353:SF19">
    <property type="entry name" value="DELTA(5) FATTY ACID DESATURASE C-RELATED"/>
    <property type="match status" value="1"/>
</dbReference>
<keyword evidence="1" id="KW-0812">Transmembrane</keyword>
<feature type="transmembrane region" description="Helical" evidence="1">
    <location>
        <begin position="160"/>
        <end position="180"/>
    </location>
</feature>
<dbReference type="PIRSF" id="PIRSF015921">
    <property type="entry name" value="FA_sphinglp_des"/>
    <property type="match status" value="1"/>
</dbReference>
<evidence type="ECO:0000256" key="1">
    <source>
        <dbReference type="SAM" id="Phobius"/>
    </source>
</evidence>
<gene>
    <name evidence="3" type="ORF">KC660_01785</name>
</gene>
<name>A0A955L3C8_9BACT</name>
<dbReference type="GO" id="GO:0016717">
    <property type="term" value="F:oxidoreductase activity, acting on paired donors, with oxidation of a pair of donors resulting in the reduction of molecular oxygen to two molecules of water"/>
    <property type="evidence" value="ECO:0007669"/>
    <property type="project" value="TreeGrafter"/>
</dbReference>
<protein>
    <submittedName>
        <fullName evidence="3">Acyl-CoA desaturase</fullName>
    </submittedName>
</protein>
<dbReference type="PANTHER" id="PTHR19353">
    <property type="entry name" value="FATTY ACID DESATURASE 2"/>
    <property type="match status" value="1"/>
</dbReference>
<feature type="domain" description="Fatty acid desaturase" evidence="2">
    <location>
        <begin position="62"/>
        <end position="317"/>
    </location>
</feature>
<accession>A0A955L3C8</accession>
<feature type="transmembrane region" description="Helical" evidence="1">
    <location>
        <begin position="192"/>
        <end position="213"/>
    </location>
</feature>
<dbReference type="InterPro" id="IPR005804">
    <property type="entry name" value="FA_desaturase_dom"/>
</dbReference>
<evidence type="ECO:0000259" key="2">
    <source>
        <dbReference type="Pfam" id="PF00487"/>
    </source>
</evidence>
<dbReference type="InterPro" id="IPR012171">
    <property type="entry name" value="Fatty_acid_desaturase"/>
</dbReference>
<evidence type="ECO:0000313" key="3">
    <source>
        <dbReference type="EMBL" id="MCA9382119.1"/>
    </source>
</evidence>
<feature type="transmembrane region" description="Helical" evidence="1">
    <location>
        <begin position="219"/>
        <end position="239"/>
    </location>
</feature>
<evidence type="ECO:0000313" key="4">
    <source>
        <dbReference type="Proteomes" id="UP000782843"/>
    </source>
</evidence>
<keyword evidence="1" id="KW-0472">Membrane</keyword>
<proteinExistence type="predicted"/>
<dbReference type="CDD" id="cd03506">
    <property type="entry name" value="Delta6-FADS-like"/>
    <property type="match status" value="1"/>
</dbReference>
<reference evidence="3" key="2">
    <citation type="journal article" date="2021" name="Microbiome">
        <title>Successional dynamics and alternative stable states in a saline activated sludge microbial community over 9 years.</title>
        <authorList>
            <person name="Wang Y."/>
            <person name="Ye J."/>
            <person name="Ju F."/>
            <person name="Liu L."/>
            <person name="Boyd J.A."/>
            <person name="Deng Y."/>
            <person name="Parks D.H."/>
            <person name="Jiang X."/>
            <person name="Yin X."/>
            <person name="Woodcroft B.J."/>
            <person name="Tyson G.W."/>
            <person name="Hugenholtz P."/>
            <person name="Polz M.F."/>
            <person name="Zhang T."/>
        </authorList>
    </citation>
    <scope>NUCLEOTIDE SEQUENCE</scope>
    <source>
        <strain evidence="3">HKST-UBA10</strain>
    </source>
</reference>
<feature type="transmembrane region" description="Helical" evidence="1">
    <location>
        <begin position="95"/>
        <end position="113"/>
    </location>
</feature>
<dbReference type="EMBL" id="JAGQLG010000064">
    <property type="protein sequence ID" value="MCA9382119.1"/>
    <property type="molecule type" value="Genomic_DNA"/>
</dbReference>
<dbReference type="Proteomes" id="UP000782843">
    <property type="component" value="Unassembled WGS sequence"/>
</dbReference>
<feature type="transmembrane region" description="Helical" evidence="1">
    <location>
        <begin position="63"/>
        <end position="83"/>
    </location>
</feature>
<sequence length="342" mass="39860">MERNYQQKLSIKKGTKIYLNLRKSLDDEGILDRSYVYYFFLTSFELLMFGIFVAFVIISNSLWQTVLATIGMAFFTVRLGGIAHDAGHRAILKSGLLNDVVGYIVCIPIVFPFKVWKLKHNAHHANPNDEAKDPDLQVPISFSKEKFDRKDMLVRIIRKYQAYIFYFIGPLVSISMRVKSLGYYISNFKPRYAFELFYMITGLIIMFVLPFVFFPLSKAIVYCLLFIFVSGFYMLNIFAPNHKGMPQLKDSSKFSFFEKQVVTSRNVVGNFIYDYLYMGLNYQIEHHLFPNTPRYKLKRIVKYAKAECKKAGIPYTEMSAYESTKFILTQLHIASKEFDEMG</sequence>
<keyword evidence="1" id="KW-1133">Transmembrane helix</keyword>
<dbReference type="Pfam" id="PF00487">
    <property type="entry name" value="FA_desaturase"/>
    <property type="match status" value="1"/>
</dbReference>